<accession>A0A1H2YBR6</accession>
<keyword evidence="3 5" id="KW-1133">Transmembrane helix</keyword>
<reference evidence="9 10" key="1">
    <citation type="submission" date="2016-10" db="EMBL/GenBank/DDBJ databases">
        <authorList>
            <person name="de Groot N.N."/>
        </authorList>
    </citation>
    <scope>NUCLEOTIDE SEQUENCE [LARGE SCALE GENOMIC DNA]</scope>
    <source>
        <strain evidence="9 10">DSM 3756</strain>
    </source>
</reference>
<dbReference type="NCBIfam" id="TIGR02138">
    <property type="entry name" value="phosphate_pstC"/>
    <property type="match status" value="1"/>
</dbReference>
<dbReference type="SUPFAM" id="SSF161098">
    <property type="entry name" value="MetI-like"/>
    <property type="match status" value="1"/>
</dbReference>
<sequence length="315" mass="33635">MRDNTMSTETTGPDITSRPSGRAARERMYRYVLLLCAAASILVTVSIVVLLARDAVTFFTLVNPVDFFTGTEFLISRNVYGLLPLLSGTLLVTVISAVIALPTGVAAAVYLSEYASDQMRSVLKPGLEILAGIPTVVYGIFALVYVTPFLQAIGLPVNTFNILSASIMVGIMIIPMVSSLSEDAMSAVPDSLRRAGYGMGATKFEVTTGVVVPAAASGIFSSFILALSRAIGETMIVVVAAGSRPRMLNLSDPLANLFQGYQPMTAAMVQINSADSVSQLGFTSLFAIGLTLFVITFLLNLLSNRIAARYREEYE</sequence>
<evidence type="ECO:0000256" key="6">
    <source>
        <dbReference type="RuleBase" id="RU363054"/>
    </source>
</evidence>
<dbReference type="InterPro" id="IPR011864">
    <property type="entry name" value="Phosphate_PstC"/>
</dbReference>
<keyword evidence="6" id="KW-1003">Cell membrane</keyword>
<feature type="transmembrane region" description="Helical" evidence="5">
    <location>
        <begin position="82"/>
        <end position="109"/>
    </location>
</feature>
<comment type="function">
    <text evidence="6">Part of the binding-protein-dependent transport system for phosphate; probably responsible for the translocation of the substrate across the membrane.</text>
</comment>
<organism evidence="9 10">
    <name type="scientific">Haloarcula vallismortis</name>
    <name type="common">Halobacterium vallismortis</name>
    <dbReference type="NCBI Taxonomy" id="28442"/>
    <lineage>
        <taxon>Archaea</taxon>
        <taxon>Methanobacteriati</taxon>
        <taxon>Methanobacteriota</taxon>
        <taxon>Stenosarchaea group</taxon>
        <taxon>Halobacteria</taxon>
        <taxon>Halobacteriales</taxon>
        <taxon>Haloarculaceae</taxon>
        <taxon>Haloarcula</taxon>
    </lineage>
</organism>
<evidence type="ECO:0000256" key="2">
    <source>
        <dbReference type="ARBA" id="ARBA00022692"/>
    </source>
</evidence>
<dbReference type="InterPro" id="IPR035906">
    <property type="entry name" value="MetI-like_sf"/>
</dbReference>
<evidence type="ECO:0000313" key="10">
    <source>
        <dbReference type="Proteomes" id="UP000182573"/>
    </source>
</evidence>
<feature type="compositionally biased region" description="Polar residues" evidence="7">
    <location>
        <begin position="1"/>
        <end position="19"/>
    </location>
</feature>
<keyword evidence="5" id="KW-0813">Transport</keyword>
<keyword evidence="6" id="KW-0592">Phosphate transport</keyword>
<dbReference type="PANTHER" id="PTHR42727">
    <property type="entry name" value="PHOSPHATE TRANSPORT SYSTEM PERMEASE PROTEIN"/>
    <property type="match status" value="1"/>
</dbReference>
<dbReference type="CDD" id="cd06261">
    <property type="entry name" value="TM_PBP2"/>
    <property type="match status" value="1"/>
</dbReference>
<feature type="region of interest" description="Disordered" evidence="7">
    <location>
        <begin position="1"/>
        <end position="21"/>
    </location>
</feature>
<comment type="subcellular location">
    <subcellularLocation>
        <location evidence="5">Cell membrane</location>
        <topology evidence="5">Multi-pass membrane protein</topology>
    </subcellularLocation>
    <subcellularLocation>
        <location evidence="1">Membrane</location>
        <topology evidence="1">Multi-pass membrane protein</topology>
    </subcellularLocation>
</comment>
<dbReference type="STRING" id="28442.SAMN05443574_11241"/>
<evidence type="ECO:0000256" key="7">
    <source>
        <dbReference type="SAM" id="MobiDB-lite"/>
    </source>
</evidence>
<keyword evidence="2 5" id="KW-0812">Transmembrane</keyword>
<evidence type="ECO:0000256" key="1">
    <source>
        <dbReference type="ARBA" id="ARBA00004141"/>
    </source>
</evidence>
<dbReference type="GO" id="GO:0006817">
    <property type="term" value="P:phosphate ion transport"/>
    <property type="evidence" value="ECO:0007669"/>
    <property type="project" value="UniProtKB-KW"/>
</dbReference>
<name>A0A1H2YBR6_HALVA</name>
<feature type="domain" description="ABC transmembrane type-1" evidence="8">
    <location>
        <begin position="86"/>
        <end position="303"/>
    </location>
</feature>
<dbReference type="PANTHER" id="PTHR42727:SF1">
    <property type="entry name" value="PHOSPHATE TRANSPORT SYSTEM PERMEASE"/>
    <property type="match status" value="1"/>
</dbReference>
<proteinExistence type="inferred from homology"/>
<evidence type="ECO:0000259" key="8">
    <source>
        <dbReference type="PROSITE" id="PS50928"/>
    </source>
</evidence>
<evidence type="ECO:0000313" key="9">
    <source>
        <dbReference type="EMBL" id="SDX02596.1"/>
    </source>
</evidence>
<feature type="transmembrane region" description="Helical" evidence="5">
    <location>
        <begin position="282"/>
        <end position="302"/>
    </location>
</feature>
<feature type="transmembrane region" description="Helical" evidence="5">
    <location>
        <begin position="129"/>
        <end position="150"/>
    </location>
</feature>
<dbReference type="Proteomes" id="UP000182573">
    <property type="component" value="Unassembled WGS sequence"/>
</dbReference>
<evidence type="ECO:0000256" key="5">
    <source>
        <dbReference type="RuleBase" id="RU363032"/>
    </source>
</evidence>
<dbReference type="PROSITE" id="PS50928">
    <property type="entry name" value="ABC_TM1"/>
    <property type="match status" value="1"/>
</dbReference>
<dbReference type="GO" id="GO:0005315">
    <property type="term" value="F:phosphate transmembrane transporter activity"/>
    <property type="evidence" value="ECO:0007669"/>
    <property type="project" value="InterPro"/>
</dbReference>
<protein>
    <recommendedName>
        <fullName evidence="6">Phosphate transport system permease protein</fullName>
    </recommendedName>
</protein>
<gene>
    <name evidence="9" type="ORF">SAMN05443574_11241</name>
</gene>
<dbReference type="GO" id="GO:0005886">
    <property type="term" value="C:plasma membrane"/>
    <property type="evidence" value="ECO:0007669"/>
    <property type="project" value="UniProtKB-SubCell"/>
</dbReference>
<evidence type="ECO:0000256" key="3">
    <source>
        <dbReference type="ARBA" id="ARBA00022989"/>
    </source>
</evidence>
<dbReference type="EMBL" id="FNOF01000012">
    <property type="protein sequence ID" value="SDX02596.1"/>
    <property type="molecule type" value="Genomic_DNA"/>
</dbReference>
<dbReference type="AlphaFoldDB" id="A0A1H2YBR6"/>
<feature type="transmembrane region" description="Helical" evidence="5">
    <location>
        <begin position="206"/>
        <end position="227"/>
    </location>
</feature>
<evidence type="ECO:0000256" key="4">
    <source>
        <dbReference type="ARBA" id="ARBA00023136"/>
    </source>
</evidence>
<dbReference type="Gene3D" id="1.10.3720.10">
    <property type="entry name" value="MetI-like"/>
    <property type="match status" value="1"/>
</dbReference>
<keyword evidence="4 5" id="KW-0472">Membrane</keyword>
<dbReference type="Pfam" id="PF00528">
    <property type="entry name" value="BPD_transp_1"/>
    <property type="match status" value="1"/>
</dbReference>
<comment type="similarity">
    <text evidence="6">Belongs to the binding-protein-dependent transport system permease family. CysTW subfamily.</text>
</comment>
<feature type="transmembrane region" description="Helical" evidence="5">
    <location>
        <begin position="162"/>
        <end position="185"/>
    </location>
</feature>
<feature type="transmembrane region" description="Helical" evidence="5">
    <location>
        <begin position="31"/>
        <end position="52"/>
    </location>
</feature>
<dbReference type="InterPro" id="IPR000515">
    <property type="entry name" value="MetI-like"/>
</dbReference>